<protein>
    <submittedName>
        <fullName evidence="1">Cell division protein FtsN</fullName>
    </submittedName>
</protein>
<sequence>MGIKKTLGFGIASAALGLSLIGGGTFAYFSDTATSTATFAAGTLDLNSDPSVIVDIQNLKPGDTVTKTFKLKNDGTLDIGSILLKTTTEVTDTLGDNNGADLSKFIKVKFLKNNDKGTIISPEVVVYETTLDALKGQTPDLVNNTGWDQILTEADGIKAQSSDSFTVKFEFVDTGEAQNYFQKDKLKLTWNFEAKQGPKKDY</sequence>
<dbReference type="GO" id="GO:0051301">
    <property type="term" value="P:cell division"/>
    <property type="evidence" value="ECO:0007669"/>
    <property type="project" value="UniProtKB-KW"/>
</dbReference>
<gene>
    <name evidence="1" type="ORF">PGRAT_02295</name>
</gene>
<dbReference type="EMBL" id="CP009287">
    <property type="protein sequence ID" value="AIQ66607.1"/>
    <property type="molecule type" value="Genomic_DNA"/>
</dbReference>
<dbReference type="NCBIfam" id="TIGR04088">
    <property type="entry name" value="cognate_SipW"/>
    <property type="match status" value="1"/>
</dbReference>
<proteinExistence type="predicted"/>
<evidence type="ECO:0000313" key="1">
    <source>
        <dbReference type="EMBL" id="AIQ66607.1"/>
    </source>
</evidence>
<dbReference type="InterPro" id="IPR023833">
    <property type="entry name" value="Signal_pept_SipW-depend-type"/>
</dbReference>
<dbReference type="HOGENOM" id="CLU_091249_0_0_9"/>
<dbReference type="AlphaFoldDB" id="A0A089M0B1"/>
<keyword evidence="2" id="KW-1185">Reference proteome</keyword>
<keyword evidence="1" id="KW-0131">Cell cycle</keyword>
<keyword evidence="1" id="KW-0132">Cell division</keyword>
<dbReference type="Pfam" id="PF12389">
    <property type="entry name" value="Peptidase_M73"/>
    <property type="match status" value="1"/>
</dbReference>
<dbReference type="RefSeq" id="WP_025707650.1">
    <property type="nucleotide sequence ID" value="NZ_CP009287.1"/>
</dbReference>
<organism evidence="1 2">
    <name type="scientific">Paenibacillus graminis</name>
    <dbReference type="NCBI Taxonomy" id="189425"/>
    <lineage>
        <taxon>Bacteria</taxon>
        <taxon>Bacillati</taxon>
        <taxon>Bacillota</taxon>
        <taxon>Bacilli</taxon>
        <taxon>Bacillales</taxon>
        <taxon>Paenibacillaceae</taxon>
        <taxon>Paenibacillus</taxon>
    </lineage>
</organism>
<dbReference type="STRING" id="189425.PGRAT_02295"/>
<dbReference type="InterPro" id="IPR022121">
    <property type="entry name" value="Peptidase_M73_camelysin"/>
</dbReference>
<reference evidence="1 2" key="1">
    <citation type="submission" date="2014-08" db="EMBL/GenBank/DDBJ databases">
        <title>Comparative genomics of the Paenibacillus odorifer group.</title>
        <authorList>
            <person name="den Bakker H.C."/>
            <person name="Tsai Y.-C."/>
            <person name="Martin N."/>
            <person name="Korlach J."/>
            <person name="Wiedmann M."/>
        </authorList>
    </citation>
    <scope>NUCLEOTIDE SEQUENCE [LARGE SCALE GENOMIC DNA]</scope>
    <source>
        <strain evidence="1 2">DSM 15220</strain>
    </source>
</reference>
<dbReference type="eggNOG" id="ENOG502ZBTW">
    <property type="taxonomic scope" value="Bacteria"/>
</dbReference>
<name>A0A089M0B1_9BACL</name>
<dbReference type="OrthoDB" id="2660939at2"/>
<dbReference type="KEGG" id="pgm:PGRAT_02295"/>
<evidence type="ECO:0000313" key="2">
    <source>
        <dbReference type="Proteomes" id="UP000029500"/>
    </source>
</evidence>
<accession>A0A089M0B1</accession>
<dbReference type="Proteomes" id="UP000029500">
    <property type="component" value="Chromosome"/>
</dbReference>